<evidence type="ECO:0000313" key="1">
    <source>
        <dbReference type="EMBL" id="PNX67392.1"/>
    </source>
</evidence>
<reference evidence="1 2" key="2">
    <citation type="journal article" date="2017" name="Front. Plant Sci.">
        <title>Gene Classification and Mining of Molecular Markers Useful in Red Clover (Trifolium pratense) Breeding.</title>
        <authorList>
            <person name="Istvanek J."/>
            <person name="Dluhosova J."/>
            <person name="Dluhos P."/>
            <person name="Patkova L."/>
            <person name="Nedelnik J."/>
            <person name="Repkova J."/>
        </authorList>
    </citation>
    <scope>NUCLEOTIDE SEQUENCE [LARGE SCALE GENOMIC DNA]</scope>
    <source>
        <strain evidence="2">cv. Tatra</strain>
        <tissue evidence="1">Young leaves</tissue>
    </source>
</reference>
<comment type="caution">
    <text evidence="1">The sequence shown here is derived from an EMBL/GenBank/DDBJ whole genome shotgun (WGS) entry which is preliminary data.</text>
</comment>
<evidence type="ECO:0000313" key="2">
    <source>
        <dbReference type="Proteomes" id="UP000236291"/>
    </source>
</evidence>
<reference evidence="1 2" key="1">
    <citation type="journal article" date="2014" name="Am. J. Bot.">
        <title>Genome assembly and annotation for red clover (Trifolium pratense; Fabaceae).</title>
        <authorList>
            <person name="Istvanek J."/>
            <person name="Jaros M."/>
            <person name="Krenek A."/>
            <person name="Repkova J."/>
        </authorList>
    </citation>
    <scope>NUCLEOTIDE SEQUENCE [LARGE SCALE GENOMIC DNA]</scope>
    <source>
        <strain evidence="2">cv. Tatra</strain>
        <tissue evidence="1">Young leaves</tissue>
    </source>
</reference>
<gene>
    <name evidence="1" type="ORF">L195_g063495</name>
</gene>
<dbReference type="EMBL" id="ASHM01208844">
    <property type="protein sequence ID" value="PNX67392.1"/>
    <property type="molecule type" value="Genomic_DNA"/>
</dbReference>
<organism evidence="1 2">
    <name type="scientific">Trifolium pratense</name>
    <name type="common">Red clover</name>
    <dbReference type="NCBI Taxonomy" id="57577"/>
    <lineage>
        <taxon>Eukaryota</taxon>
        <taxon>Viridiplantae</taxon>
        <taxon>Streptophyta</taxon>
        <taxon>Embryophyta</taxon>
        <taxon>Tracheophyta</taxon>
        <taxon>Spermatophyta</taxon>
        <taxon>Magnoliopsida</taxon>
        <taxon>eudicotyledons</taxon>
        <taxon>Gunneridae</taxon>
        <taxon>Pentapetalae</taxon>
        <taxon>rosids</taxon>
        <taxon>fabids</taxon>
        <taxon>Fabales</taxon>
        <taxon>Fabaceae</taxon>
        <taxon>Papilionoideae</taxon>
        <taxon>50 kb inversion clade</taxon>
        <taxon>NPAAA clade</taxon>
        <taxon>Hologalegina</taxon>
        <taxon>IRL clade</taxon>
        <taxon>Trifolieae</taxon>
        <taxon>Trifolium</taxon>
    </lineage>
</organism>
<name>A0A2K3KMB2_TRIPR</name>
<accession>A0A2K3KMB2</accession>
<dbReference type="Proteomes" id="UP000236291">
    <property type="component" value="Unassembled WGS sequence"/>
</dbReference>
<protein>
    <submittedName>
        <fullName evidence="1">Uncharacterized protein</fullName>
    </submittedName>
</protein>
<feature type="non-terminal residue" evidence="1">
    <location>
        <position position="1"/>
    </location>
</feature>
<proteinExistence type="predicted"/>
<sequence length="15" mass="1550">EADMLGVGSKFMHGA</sequence>